<sequence>MQKNTHFYLLIWAVMTTLVIQAQQMHNTGDLQIHANSQVGIFNSIVNEGSFQSNEGLVGFYGTSGFNVAGSNELNLYDIEIANEERIVLNTPIAVKSNANFIVGDIETSKAIDQNYLQFGESAFYNGSSNFSKVNGFVKTHVETSFIFPVGDDVLLRPMSVVTTGSPSTYTGCYIFDNATLYNPFNTDNEVIAINTNEFWLLKGDNNTSVTLQWNDSSALETIAEKSADICIVGFEIATSTWRNLGSINSVGDLDNGFVTSQTFIPNEYAALTFGVIKTEGQPQNELSMKGYHYLVSPNGDGINDTFIIDELAEYENNELQIYDRNGLLVYKAQNYTDEFDGFTGTNISAISRNKGLPQGIYFYIANVNGGEFSIQGFLYIDR</sequence>
<dbReference type="Pfam" id="PF13585">
    <property type="entry name" value="CHU_C"/>
    <property type="match status" value="1"/>
</dbReference>
<reference evidence="2" key="1">
    <citation type="journal article" date="2014" name="Int. J. Syst. Evol. Microbiol.">
        <title>Complete genome of a new Firmicutes species belonging to the dominant human colonic microbiota ('Ruminococcus bicirculans') reveals two chromosomes and a selective capacity to utilize plant glucans.</title>
        <authorList>
            <consortium name="NISC Comparative Sequencing Program"/>
            <person name="Wegmann U."/>
            <person name="Louis P."/>
            <person name="Goesmann A."/>
            <person name="Henrissat B."/>
            <person name="Duncan S.H."/>
            <person name="Flint H.J."/>
        </authorList>
    </citation>
    <scope>NUCLEOTIDE SEQUENCE</scope>
    <source>
        <strain evidence="2">CECT 8869</strain>
    </source>
</reference>
<dbReference type="RefSeq" id="WP_304436141.1">
    <property type="nucleotide sequence ID" value="NZ_JAUKUC010000001.1"/>
</dbReference>
<protein>
    <submittedName>
        <fullName evidence="2">Gliding motility-associated C-terminal domain-containing protein</fullName>
    </submittedName>
</protein>
<dbReference type="NCBIfam" id="TIGR04131">
    <property type="entry name" value="Bac_Flav_CTERM"/>
    <property type="match status" value="1"/>
</dbReference>
<comment type="caution">
    <text evidence="2">The sequence shown here is derived from an EMBL/GenBank/DDBJ whole genome shotgun (WGS) entry which is preliminary data.</text>
</comment>
<proteinExistence type="predicted"/>
<keyword evidence="3" id="KW-1185">Reference proteome</keyword>
<evidence type="ECO:0000313" key="3">
    <source>
        <dbReference type="Proteomes" id="UP001168579"/>
    </source>
</evidence>
<feature type="signal peptide" evidence="1">
    <location>
        <begin position="1"/>
        <end position="22"/>
    </location>
</feature>
<dbReference type="EMBL" id="JAUKUC010000001">
    <property type="protein sequence ID" value="MDO1513202.1"/>
    <property type="molecule type" value="Genomic_DNA"/>
</dbReference>
<dbReference type="InterPro" id="IPR026341">
    <property type="entry name" value="T9SS_type_B"/>
</dbReference>
<organism evidence="2 3">
    <name type="scientific">Maribacter confluentis</name>
    <dbReference type="NCBI Taxonomy" id="1656093"/>
    <lineage>
        <taxon>Bacteria</taxon>
        <taxon>Pseudomonadati</taxon>
        <taxon>Bacteroidota</taxon>
        <taxon>Flavobacteriia</taxon>
        <taxon>Flavobacteriales</taxon>
        <taxon>Flavobacteriaceae</taxon>
        <taxon>Maribacter</taxon>
    </lineage>
</organism>
<dbReference type="Proteomes" id="UP001168579">
    <property type="component" value="Unassembled WGS sequence"/>
</dbReference>
<gene>
    <name evidence="2" type="ORF">Q2T41_11095</name>
</gene>
<reference evidence="2" key="2">
    <citation type="submission" date="2023-06" db="EMBL/GenBank/DDBJ databases">
        <authorList>
            <person name="Lucena T."/>
            <person name="Sun Q."/>
        </authorList>
    </citation>
    <scope>NUCLEOTIDE SEQUENCE</scope>
    <source>
        <strain evidence="2">CECT 8869</strain>
    </source>
</reference>
<feature type="chain" id="PRO_5045880831" evidence="1">
    <location>
        <begin position="23"/>
        <end position="383"/>
    </location>
</feature>
<evidence type="ECO:0000256" key="1">
    <source>
        <dbReference type="SAM" id="SignalP"/>
    </source>
</evidence>
<evidence type="ECO:0000313" key="2">
    <source>
        <dbReference type="EMBL" id="MDO1513202.1"/>
    </source>
</evidence>
<name>A0ABT8RQM1_9FLAO</name>
<keyword evidence="1" id="KW-0732">Signal</keyword>
<accession>A0ABT8RQM1</accession>